<dbReference type="Gene3D" id="3.20.20.80">
    <property type="entry name" value="Glycosidases"/>
    <property type="match status" value="1"/>
</dbReference>
<evidence type="ECO:0000256" key="1">
    <source>
        <dbReference type="ARBA" id="ARBA00009800"/>
    </source>
</evidence>
<keyword evidence="3" id="KW-1185">Reference proteome</keyword>
<dbReference type="Pfam" id="PF03662">
    <property type="entry name" value="Glyco_hydro_79n"/>
    <property type="match status" value="1"/>
</dbReference>
<dbReference type="GO" id="GO:0004566">
    <property type="term" value="F:beta-glucuronidase activity"/>
    <property type="evidence" value="ECO:0007669"/>
    <property type="project" value="TreeGrafter"/>
</dbReference>
<dbReference type="GO" id="GO:0009505">
    <property type="term" value="C:plant-type cell wall"/>
    <property type="evidence" value="ECO:0007669"/>
    <property type="project" value="TreeGrafter"/>
</dbReference>
<organism evidence="2 3">
    <name type="scientific">Coffea canephora</name>
    <name type="common">Robusta coffee</name>
    <dbReference type="NCBI Taxonomy" id="49390"/>
    <lineage>
        <taxon>Eukaryota</taxon>
        <taxon>Viridiplantae</taxon>
        <taxon>Streptophyta</taxon>
        <taxon>Embryophyta</taxon>
        <taxon>Tracheophyta</taxon>
        <taxon>Spermatophyta</taxon>
        <taxon>Magnoliopsida</taxon>
        <taxon>eudicotyledons</taxon>
        <taxon>Gunneridae</taxon>
        <taxon>Pentapetalae</taxon>
        <taxon>asterids</taxon>
        <taxon>lamiids</taxon>
        <taxon>Gentianales</taxon>
        <taxon>Rubiaceae</taxon>
        <taxon>Ixoroideae</taxon>
        <taxon>Gardenieae complex</taxon>
        <taxon>Bertiereae - Coffeeae clade</taxon>
        <taxon>Coffeeae</taxon>
        <taxon>Coffea</taxon>
    </lineage>
</organism>
<sequence length="126" mass="14063">MNRCLHSWAEIIFGLNALNGKRIRSDGSIVGASDSSNGEAFIHYIVEKGYNIYGWELGNELSGGEVGTRVAPDQYASNTIVLHNKVLEIYKDVANKPIVLAPGRFFDVNWFTDFLHRTNNAVDFLT</sequence>
<accession>A0A068V699</accession>
<dbReference type="PANTHER" id="PTHR14363:SF17">
    <property type="entry name" value="HEPARANASE-LIKE PROTEIN 3"/>
    <property type="match status" value="1"/>
</dbReference>
<dbReference type="Gramene" id="CDP15413">
    <property type="protein sequence ID" value="CDP15413"/>
    <property type="gene ID" value="GSCOC_T00043140001"/>
</dbReference>
<reference evidence="3" key="1">
    <citation type="journal article" date="2014" name="Science">
        <title>The coffee genome provides insight into the convergent evolution of caffeine biosynthesis.</title>
        <authorList>
            <person name="Denoeud F."/>
            <person name="Carretero-Paulet L."/>
            <person name="Dereeper A."/>
            <person name="Droc G."/>
            <person name="Guyot R."/>
            <person name="Pietrella M."/>
            <person name="Zheng C."/>
            <person name="Alberti A."/>
            <person name="Anthony F."/>
            <person name="Aprea G."/>
            <person name="Aury J.M."/>
            <person name="Bento P."/>
            <person name="Bernard M."/>
            <person name="Bocs S."/>
            <person name="Campa C."/>
            <person name="Cenci A."/>
            <person name="Combes M.C."/>
            <person name="Crouzillat D."/>
            <person name="Da Silva C."/>
            <person name="Daddiego L."/>
            <person name="De Bellis F."/>
            <person name="Dussert S."/>
            <person name="Garsmeur O."/>
            <person name="Gayraud T."/>
            <person name="Guignon V."/>
            <person name="Jahn K."/>
            <person name="Jamilloux V."/>
            <person name="Joet T."/>
            <person name="Labadie K."/>
            <person name="Lan T."/>
            <person name="Leclercq J."/>
            <person name="Lepelley M."/>
            <person name="Leroy T."/>
            <person name="Li L.T."/>
            <person name="Librado P."/>
            <person name="Lopez L."/>
            <person name="Munoz A."/>
            <person name="Noel B."/>
            <person name="Pallavicini A."/>
            <person name="Perrotta G."/>
            <person name="Poncet V."/>
            <person name="Pot D."/>
            <person name="Priyono X."/>
            <person name="Rigoreau M."/>
            <person name="Rouard M."/>
            <person name="Rozas J."/>
            <person name="Tranchant-Dubreuil C."/>
            <person name="VanBuren R."/>
            <person name="Zhang Q."/>
            <person name="Andrade A.C."/>
            <person name="Argout X."/>
            <person name="Bertrand B."/>
            <person name="de Kochko A."/>
            <person name="Graziosi G."/>
            <person name="Henry R.J."/>
            <person name="Jayarama X."/>
            <person name="Ming R."/>
            <person name="Nagai C."/>
            <person name="Rounsley S."/>
            <person name="Sankoff D."/>
            <person name="Giuliano G."/>
            <person name="Albert V.A."/>
            <person name="Wincker P."/>
            <person name="Lashermes P."/>
        </authorList>
    </citation>
    <scope>NUCLEOTIDE SEQUENCE [LARGE SCALE GENOMIC DNA]</scope>
    <source>
        <strain evidence="3">cv. DH200-94</strain>
    </source>
</reference>
<dbReference type="Proteomes" id="UP000295252">
    <property type="component" value="Chromosome VIII"/>
</dbReference>
<dbReference type="OrthoDB" id="1691246at2759"/>
<dbReference type="SUPFAM" id="SSF51445">
    <property type="entry name" value="(Trans)glycosidases"/>
    <property type="match status" value="1"/>
</dbReference>
<dbReference type="InterPro" id="IPR005199">
    <property type="entry name" value="Glyco_hydro_79"/>
</dbReference>
<evidence type="ECO:0000313" key="3">
    <source>
        <dbReference type="Proteomes" id="UP000295252"/>
    </source>
</evidence>
<name>A0A068V699_COFCA</name>
<dbReference type="PANTHER" id="PTHR14363">
    <property type="entry name" value="HEPARANASE-RELATED"/>
    <property type="match status" value="1"/>
</dbReference>
<dbReference type="InParanoid" id="A0A068V699"/>
<dbReference type="GO" id="GO:0016020">
    <property type="term" value="C:membrane"/>
    <property type="evidence" value="ECO:0007669"/>
    <property type="project" value="InterPro"/>
</dbReference>
<proteinExistence type="inferred from homology"/>
<dbReference type="InterPro" id="IPR017853">
    <property type="entry name" value="GH"/>
</dbReference>
<dbReference type="PhylomeDB" id="A0A068V699"/>
<gene>
    <name evidence="2" type="ORF">GSCOC_T00043140001</name>
</gene>
<dbReference type="STRING" id="49390.A0A068V699"/>
<evidence type="ECO:0000313" key="2">
    <source>
        <dbReference type="EMBL" id="CDP15413.1"/>
    </source>
</evidence>
<protein>
    <submittedName>
        <fullName evidence="2">Uncharacterized protein</fullName>
    </submittedName>
</protein>
<dbReference type="AlphaFoldDB" id="A0A068V699"/>
<dbReference type="EMBL" id="HG739182">
    <property type="protein sequence ID" value="CDP15413.1"/>
    <property type="molecule type" value="Genomic_DNA"/>
</dbReference>
<comment type="similarity">
    <text evidence="1">Belongs to the glycosyl hydrolase 79 family.</text>
</comment>